<reference evidence="5 6" key="1">
    <citation type="journal article" date="2012" name="Science">
        <title>The Paleozoic origin of enzymatic lignin decomposition reconstructed from 31 fungal genomes.</title>
        <authorList>
            <person name="Floudas D."/>
            <person name="Binder M."/>
            <person name="Riley R."/>
            <person name="Barry K."/>
            <person name="Blanchette R.A."/>
            <person name="Henrissat B."/>
            <person name="Martinez A.T."/>
            <person name="Otillar R."/>
            <person name="Spatafora J.W."/>
            <person name="Yadav J.S."/>
            <person name="Aerts A."/>
            <person name="Benoit I."/>
            <person name="Boyd A."/>
            <person name="Carlson A."/>
            <person name="Copeland A."/>
            <person name="Coutinho P.M."/>
            <person name="de Vries R.P."/>
            <person name="Ferreira P."/>
            <person name="Findley K."/>
            <person name="Foster B."/>
            <person name="Gaskell J."/>
            <person name="Glotzer D."/>
            <person name="Gorecki P."/>
            <person name="Heitman J."/>
            <person name="Hesse C."/>
            <person name="Hori C."/>
            <person name="Igarashi K."/>
            <person name="Jurgens J.A."/>
            <person name="Kallen N."/>
            <person name="Kersten P."/>
            <person name="Kohler A."/>
            <person name="Kuees U."/>
            <person name="Kumar T.K.A."/>
            <person name="Kuo A."/>
            <person name="LaButti K."/>
            <person name="Larrondo L.F."/>
            <person name="Lindquist E."/>
            <person name="Ling A."/>
            <person name="Lombard V."/>
            <person name="Lucas S."/>
            <person name="Lundell T."/>
            <person name="Martin R."/>
            <person name="McLaughlin D.J."/>
            <person name="Morgenstern I."/>
            <person name="Morin E."/>
            <person name="Murat C."/>
            <person name="Nagy L.G."/>
            <person name="Nolan M."/>
            <person name="Ohm R.A."/>
            <person name="Patyshakuliyeva A."/>
            <person name="Rokas A."/>
            <person name="Ruiz-Duenas F.J."/>
            <person name="Sabat G."/>
            <person name="Salamov A."/>
            <person name="Samejima M."/>
            <person name="Schmutz J."/>
            <person name="Slot J.C."/>
            <person name="St John F."/>
            <person name="Stenlid J."/>
            <person name="Sun H."/>
            <person name="Sun S."/>
            <person name="Syed K."/>
            <person name="Tsang A."/>
            <person name="Wiebenga A."/>
            <person name="Young D."/>
            <person name="Pisabarro A."/>
            <person name="Eastwood D.C."/>
            <person name="Martin F."/>
            <person name="Cullen D."/>
            <person name="Grigoriev I.V."/>
            <person name="Hibbett D.S."/>
        </authorList>
    </citation>
    <scope>NUCLEOTIDE SEQUENCE</scope>
    <source>
        <strain evidence="6">FP-58527</strain>
    </source>
</reference>
<feature type="compositionally biased region" description="Low complexity" evidence="3">
    <location>
        <begin position="328"/>
        <end position="347"/>
    </location>
</feature>
<name>S8DJ31_FOMSC</name>
<dbReference type="InterPro" id="IPR012677">
    <property type="entry name" value="Nucleotide-bd_a/b_plait_sf"/>
</dbReference>
<dbReference type="FunCoup" id="S8DJ31">
    <property type="interactions" value="553"/>
</dbReference>
<feature type="compositionally biased region" description="Basic and acidic residues" evidence="3">
    <location>
        <begin position="167"/>
        <end position="194"/>
    </location>
</feature>
<dbReference type="InParanoid" id="S8DJ31"/>
<accession>S8DJ31</accession>
<evidence type="ECO:0000256" key="2">
    <source>
        <dbReference type="PROSITE-ProRule" id="PRU00176"/>
    </source>
</evidence>
<feature type="compositionally biased region" description="Basic and acidic residues" evidence="3">
    <location>
        <begin position="367"/>
        <end position="389"/>
    </location>
</feature>
<protein>
    <recommendedName>
        <fullName evidence="4">RRM domain-containing protein</fullName>
    </recommendedName>
</protein>
<dbReference type="STRING" id="743788.S8DJ31"/>
<dbReference type="Pfam" id="PF00076">
    <property type="entry name" value="RRM_1"/>
    <property type="match status" value="1"/>
</dbReference>
<keyword evidence="6" id="KW-1185">Reference proteome</keyword>
<sequence>MAPKKAQKMSLNEFLGDNTLGSWADEMDNLPTAPAARSDDTGLGGLSRAPDRSGRDDFSRADRGPPREDLPLPTEPPFTAFIGNLAFDLTESELEEFFAPASIKSVKIIKDREDRPKGFGYIEFGDLDGLKDGLVKSGSNFAGRTIRVSVAEPPKERAGFGGSGGFDDEKFAGPWRRDGPLPDLPSREGSRRQYDSTAGPRGDREPLPPSVSDQTSDWRAASRGPVRGPSPPRFTKRSSFREDAPPSRADADDTWVRGAKFQPSAPPSEGPGSRLGSVRGKGDMGPPAPNPPEESDWRRPHAISRNSTSPSGSTPPTPQMGRRKLELLPRSGGPSAAPSPLASPNPAHTSSAPRSNPFGAAKPVDVTAREHEVELRLEKEREAVKERTTHTMSRTSSRQASHRGRTRDGVTPPASTVTSPTSPHAEQHKSLPRSATEASVRPSFSFASAAAGKKDAPAEVPEENDAVEDVADKLGEVTI</sequence>
<feature type="compositionally biased region" description="Basic and acidic residues" evidence="3">
    <location>
        <begin position="49"/>
        <end position="70"/>
    </location>
</feature>
<feature type="compositionally biased region" description="Low complexity" evidence="3">
    <location>
        <begin position="410"/>
        <end position="423"/>
    </location>
</feature>
<keyword evidence="1 2" id="KW-0694">RNA-binding</keyword>
<feature type="region of interest" description="Disordered" evidence="3">
    <location>
        <begin position="22"/>
        <end position="76"/>
    </location>
</feature>
<dbReference type="EMBL" id="KE504265">
    <property type="protein sequence ID" value="EPS93616.1"/>
    <property type="molecule type" value="Genomic_DNA"/>
</dbReference>
<dbReference type="PANTHER" id="PTHR23236:SF11">
    <property type="entry name" value="EUKARYOTIC TRANSLATION INITIATION FACTOR 4H"/>
    <property type="match status" value="1"/>
</dbReference>
<feature type="compositionally biased region" description="Basic and acidic residues" evidence="3">
    <location>
        <begin position="470"/>
        <end position="479"/>
    </location>
</feature>
<feature type="domain" description="RRM" evidence="4">
    <location>
        <begin position="78"/>
        <end position="153"/>
    </location>
</feature>
<dbReference type="Proteomes" id="UP000015241">
    <property type="component" value="Unassembled WGS sequence"/>
</dbReference>
<evidence type="ECO:0000259" key="4">
    <source>
        <dbReference type="PROSITE" id="PS50102"/>
    </source>
</evidence>
<dbReference type="GO" id="GO:0003723">
    <property type="term" value="F:RNA binding"/>
    <property type="evidence" value="ECO:0007669"/>
    <property type="project" value="UniProtKB-UniRule"/>
</dbReference>
<dbReference type="SMART" id="SM00360">
    <property type="entry name" value="RRM"/>
    <property type="match status" value="1"/>
</dbReference>
<evidence type="ECO:0000313" key="6">
    <source>
        <dbReference type="Proteomes" id="UP000015241"/>
    </source>
</evidence>
<feature type="compositionally biased region" description="Acidic residues" evidence="3">
    <location>
        <begin position="460"/>
        <end position="469"/>
    </location>
</feature>
<dbReference type="SUPFAM" id="SSF54928">
    <property type="entry name" value="RNA-binding domain, RBD"/>
    <property type="match status" value="1"/>
</dbReference>
<feature type="region of interest" description="Disordered" evidence="3">
    <location>
        <begin position="147"/>
        <end position="479"/>
    </location>
</feature>
<dbReference type="AlphaFoldDB" id="S8DJ31"/>
<dbReference type="InterPro" id="IPR000504">
    <property type="entry name" value="RRM_dom"/>
</dbReference>
<dbReference type="InterPro" id="IPR035979">
    <property type="entry name" value="RBD_domain_sf"/>
</dbReference>
<dbReference type="OrthoDB" id="48651at2759"/>
<dbReference type="HOGENOM" id="CLU_030044_1_0_1"/>
<feature type="compositionally biased region" description="Low complexity" evidence="3">
    <location>
        <begin position="438"/>
        <end position="451"/>
    </location>
</feature>
<evidence type="ECO:0000313" key="5">
    <source>
        <dbReference type="EMBL" id="EPS93616.1"/>
    </source>
</evidence>
<organism evidence="5 6">
    <name type="scientific">Fomitopsis schrenkii</name>
    <name type="common">Brown rot fungus</name>
    <dbReference type="NCBI Taxonomy" id="2126942"/>
    <lineage>
        <taxon>Eukaryota</taxon>
        <taxon>Fungi</taxon>
        <taxon>Dikarya</taxon>
        <taxon>Basidiomycota</taxon>
        <taxon>Agaricomycotina</taxon>
        <taxon>Agaricomycetes</taxon>
        <taxon>Polyporales</taxon>
        <taxon>Fomitopsis</taxon>
    </lineage>
</organism>
<dbReference type="eggNOG" id="KOG0118">
    <property type="taxonomic scope" value="Eukaryota"/>
</dbReference>
<dbReference type="GO" id="GO:0005730">
    <property type="term" value="C:nucleolus"/>
    <property type="evidence" value="ECO:0007669"/>
    <property type="project" value="TreeGrafter"/>
</dbReference>
<dbReference type="PANTHER" id="PTHR23236">
    <property type="entry name" value="EUKARYOTIC TRANSLATION INITIATION FACTOR 4B/4H"/>
    <property type="match status" value="1"/>
</dbReference>
<evidence type="ECO:0000256" key="3">
    <source>
        <dbReference type="SAM" id="MobiDB-lite"/>
    </source>
</evidence>
<feature type="compositionally biased region" description="Basic and acidic residues" evidence="3">
    <location>
        <begin position="239"/>
        <end position="255"/>
    </location>
</feature>
<evidence type="ECO:0000256" key="1">
    <source>
        <dbReference type="ARBA" id="ARBA00022884"/>
    </source>
</evidence>
<gene>
    <name evidence="5" type="ORF">FOMPIDRAFT_1026473</name>
</gene>
<proteinExistence type="predicted"/>
<dbReference type="Gene3D" id="3.30.70.330">
    <property type="match status" value="1"/>
</dbReference>
<dbReference type="PROSITE" id="PS50102">
    <property type="entry name" value="RRM"/>
    <property type="match status" value="1"/>
</dbReference>